<dbReference type="EMBL" id="FMYI01000002">
    <property type="protein sequence ID" value="SDB90989.1"/>
    <property type="molecule type" value="Genomic_DNA"/>
</dbReference>
<protein>
    <submittedName>
        <fullName evidence="17">Penicillin-binding protein 1A</fullName>
    </submittedName>
</protein>
<keyword evidence="6" id="KW-0808">Transferase</keyword>
<gene>
    <name evidence="17" type="ORF">SAMN05421734_102396</name>
</gene>
<dbReference type="Gene3D" id="2.60.40.10">
    <property type="entry name" value="Immunoglobulins"/>
    <property type="match status" value="1"/>
</dbReference>
<dbReference type="InterPro" id="IPR023346">
    <property type="entry name" value="Lysozyme-like_dom_sf"/>
</dbReference>
<dbReference type="OrthoDB" id="9766909at2"/>
<dbReference type="FunFam" id="1.10.3810.10:FF:000001">
    <property type="entry name" value="Penicillin-binding protein 1A"/>
    <property type="match status" value="1"/>
</dbReference>
<evidence type="ECO:0000313" key="17">
    <source>
        <dbReference type="EMBL" id="SDB90989.1"/>
    </source>
</evidence>
<evidence type="ECO:0000256" key="4">
    <source>
        <dbReference type="ARBA" id="ARBA00022670"/>
    </source>
</evidence>
<evidence type="ECO:0000256" key="10">
    <source>
        <dbReference type="ARBA" id="ARBA00023268"/>
    </source>
</evidence>
<keyword evidence="4" id="KW-0645">Protease</keyword>
<feature type="transmembrane region" description="Helical" evidence="15">
    <location>
        <begin position="29"/>
        <end position="53"/>
    </location>
</feature>
<keyword evidence="15" id="KW-0472">Membrane</keyword>
<feature type="compositionally biased region" description="Acidic residues" evidence="14">
    <location>
        <begin position="801"/>
        <end position="839"/>
    </location>
</feature>
<keyword evidence="15" id="KW-0812">Transmembrane</keyword>
<proteinExistence type="inferred from homology"/>
<dbReference type="GO" id="GO:0008658">
    <property type="term" value="F:penicillin binding"/>
    <property type="evidence" value="ECO:0007669"/>
    <property type="project" value="InterPro"/>
</dbReference>
<dbReference type="RefSeq" id="WP_090793534.1">
    <property type="nucleotide sequence ID" value="NZ_FMYI01000002.1"/>
</dbReference>
<dbReference type="InterPro" id="IPR001264">
    <property type="entry name" value="Glyco_trans_51"/>
</dbReference>
<keyword evidence="10" id="KW-0511">Multifunctional enzyme</keyword>
<dbReference type="SUPFAM" id="SSF53955">
    <property type="entry name" value="Lysozyme-like"/>
    <property type="match status" value="1"/>
</dbReference>
<feature type="domain" description="Fibronectin type-III" evidence="16">
    <location>
        <begin position="678"/>
        <end position="767"/>
    </location>
</feature>
<dbReference type="InterPro" id="IPR001460">
    <property type="entry name" value="PCN-bd_Tpept"/>
</dbReference>
<keyword evidence="8" id="KW-0133">Cell shape</keyword>
<sequence>MADKSQSRIARKQELKNSKKKQTSLWKKVGLTLLTLAILAFIGAGTVFSYYIFTAPRLDHDLLGDPPSTKVYDVNGDLFADLGQERRTTINYNELPDVLVDAVLATEDVRFFDHSGVDIYRSTRAIISNITGGFGAEGGSTITQQVVKGSLLTPEKTMERKIQEQWLALQVERAYEKEDILEMYLNKIYFGSGAYGVATAAETYFSVTDLDELTLAQAAVLAGLPQRPSAYDPLVNPDLAEQRMNTVLNLMVRHDKISEEEAEEARSESVEDLLNPSEPEGTPYHSFLDQVNNEVEEKLEADIFNDSLEIHTTLDPDAQDHVEYVLSDSSSINFPDEDLQSGLVVLDTQSGAIRAIGGGRNRQAGGFNMALQAKRQPGSAIKPILDYGPAFEDLNWSTYQQIDNSEPYPISGTDQSVRNHNDQYGGTVSARYGMQQSLNVPALHALEEVGLSRAAEFASSLGVPIPENGLSIRDGIGGSTLSMSTLEMAGAYTPFGNNGIYNEPYAVTEVVFSDGQSETLRSEPTAVMSDSTAYMITDMLKTVVNSGTGTSASISGLPIAGKTGSTNDYVDVWFSGYTTNYTIAAWSGYQEDSSRSVPQGYRNISQLLFREVMSELSSGQQTDDFQMPDSVVRVDVERGSNPAKRPSAFTPDSEIVSELFKRGYEPEEESDQFEEIDPVSNLSAEYDEAFNQLTINWDHSNEDEVRFTIRYGTGSQLNNESSSSDTGFTIQNVERGEVYTVEITAVSQANSNLESDARQVDIQIPDEEPEEEEEEEPDEPEETEENGESSPPDDPGNQEGENGEPENNDENGEPEDDSSENNDDESNEEPDEEQDEEAA</sequence>
<name>A0A1G6H9L6_9BACI</name>
<dbReference type="InterPro" id="IPR050396">
    <property type="entry name" value="Glycosyltr_51/Transpeptidase"/>
</dbReference>
<evidence type="ECO:0000256" key="6">
    <source>
        <dbReference type="ARBA" id="ARBA00022679"/>
    </source>
</evidence>
<comment type="catalytic activity">
    <reaction evidence="13">
        <text>[GlcNAc-(1-&gt;4)-Mur2Ac(oyl-L-Ala-gamma-D-Glu-L-Lys-D-Ala-D-Ala)](n)-di-trans,octa-cis-undecaprenyl diphosphate + beta-D-GlcNAc-(1-&gt;4)-Mur2Ac(oyl-L-Ala-gamma-D-Glu-L-Lys-D-Ala-D-Ala)-di-trans,octa-cis-undecaprenyl diphosphate = [GlcNAc-(1-&gt;4)-Mur2Ac(oyl-L-Ala-gamma-D-Glu-L-Lys-D-Ala-D-Ala)](n+1)-di-trans,octa-cis-undecaprenyl diphosphate + di-trans,octa-cis-undecaprenyl diphosphate + H(+)</text>
        <dbReference type="Rhea" id="RHEA:23708"/>
        <dbReference type="Rhea" id="RHEA-COMP:9602"/>
        <dbReference type="Rhea" id="RHEA-COMP:9603"/>
        <dbReference type="ChEBI" id="CHEBI:15378"/>
        <dbReference type="ChEBI" id="CHEBI:58405"/>
        <dbReference type="ChEBI" id="CHEBI:60033"/>
        <dbReference type="ChEBI" id="CHEBI:78435"/>
        <dbReference type="EC" id="2.4.99.28"/>
    </reaction>
</comment>
<dbReference type="InterPro" id="IPR003961">
    <property type="entry name" value="FN3_dom"/>
</dbReference>
<dbReference type="CDD" id="cd00063">
    <property type="entry name" value="FN3"/>
    <property type="match status" value="1"/>
</dbReference>
<dbReference type="PANTHER" id="PTHR32282">
    <property type="entry name" value="BINDING PROTEIN TRANSPEPTIDASE, PUTATIVE-RELATED"/>
    <property type="match status" value="1"/>
</dbReference>
<reference evidence="18" key="1">
    <citation type="submission" date="2016-09" db="EMBL/GenBank/DDBJ databases">
        <authorList>
            <person name="Varghese N."/>
            <person name="Submissions S."/>
        </authorList>
    </citation>
    <scope>NUCLEOTIDE SEQUENCE [LARGE SCALE GENOMIC DNA]</scope>
    <source>
        <strain evidence="18">S5</strain>
    </source>
</reference>
<keyword evidence="5" id="KW-0328">Glycosyltransferase</keyword>
<keyword evidence="7" id="KW-0378">Hydrolase</keyword>
<evidence type="ECO:0000256" key="12">
    <source>
        <dbReference type="ARBA" id="ARBA00034000"/>
    </source>
</evidence>
<dbReference type="InterPro" id="IPR013783">
    <property type="entry name" value="Ig-like_fold"/>
</dbReference>
<dbReference type="GO" id="GO:0071555">
    <property type="term" value="P:cell wall organization"/>
    <property type="evidence" value="ECO:0007669"/>
    <property type="project" value="UniProtKB-KW"/>
</dbReference>
<feature type="compositionally biased region" description="Basic and acidic residues" evidence="14">
    <location>
        <begin position="258"/>
        <end position="269"/>
    </location>
</feature>
<dbReference type="Gene3D" id="1.10.3810.10">
    <property type="entry name" value="Biosynthetic peptidoglycan transglycosylase-like"/>
    <property type="match status" value="1"/>
</dbReference>
<dbReference type="Proteomes" id="UP000242949">
    <property type="component" value="Unassembled WGS sequence"/>
</dbReference>
<dbReference type="GO" id="GO:0009002">
    <property type="term" value="F:serine-type D-Ala-D-Ala carboxypeptidase activity"/>
    <property type="evidence" value="ECO:0007669"/>
    <property type="project" value="UniProtKB-EC"/>
</dbReference>
<evidence type="ECO:0000256" key="8">
    <source>
        <dbReference type="ARBA" id="ARBA00022960"/>
    </source>
</evidence>
<evidence type="ECO:0000256" key="14">
    <source>
        <dbReference type="SAM" id="MobiDB-lite"/>
    </source>
</evidence>
<evidence type="ECO:0000313" key="18">
    <source>
        <dbReference type="Proteomes" id="UP000242949"/>
    </source>
</evidence>
<organism evidence="17 18">
    <name type="scientific">Pelagirhabdus alkalitolerans</name>
    <dbReference type="NCBI Taxonomy" id="1612202"/>
    <lineage>
        <taxon>Bacteria</taxon>
        <taxon>Bacillati</taxon>
        <taxon>Bacillota</taxon>
        <taxon>Bacilli</taxon>
        <taxon>Bacillales</taxon>
        <taxon>Bacillaceae</taxon>
        <taxon>Pelagirhabdus</taxon>
    </lineage>
</organism>
<dbReference type="InterPro" id="IPR012338">
    <property type="entry name" value="Beta-lactam/transpept-like"/>
</dbReference>
<evidence type="ECO:0000256" key="5">
    <source>
        <dbReference type="ARBA" id="ARBA00022676"/>
    </source>
</evidence>
<dbReference type="AlphaFoldDB" id="A0A1G6H9L6"/>
<dbReference type="GO" id="GO:0008955">
    <property type="term" value="F:peptidoglycan glycosyltransferase activity"/>
    <property type="evidence" value="ECO:0007669"/>
    <property type="project" value="UniProtKB-EC"/>
</dbReference>
<dbReference type="Pfam" id="PF00041">
    <property type="entry name" value="fn3"/>
    <property type="match status" value="1"/>
</dbReference>
<dbReference type="NCBIfam" id="TIGR02074">
    <property type="entry name" value="PBP_1a_fam"/>
    <property type="match status" value="1"/>
</dbReference>
<evidence type="ECO:0000259" key="16">
    <source>
        <dbReference type="PROSITE" id="PS50853"/>
    </source>
</evidence>
<evidence type="ECO:0000256" key="7">
    <source>
        <dbReference type="ARBA" id="ARBA00022801"/>
    </source>
</evidence>
<dbReference type="SUPFAM" id="SSF56601">
    <property type="entry name" value="beta-lactamase/transpeptidase-like"/>
    <property type="match status" value="1"/>
</dbReference>
<feature type="region of interest" description="Disordered" evidence="14">
    <location>
        <begin position="750"/>
        <end position="839"/>
    </location>
</feature>
<keyword evidence="3" id="KW-0121">Carboxypeptidase</keyword>
<dbReference type="Gene3D" id="3.40.710.10">
    <property type="entry name" value="DD-peptidase/beta-lactamase superfamily"/>
    <property type="match status" value="1"/>
</dbReference>
<dbReference type="GO" id="GO:0008360">
    <property type="term" value="P:regulation of cell shape"/>
    <property type="evidence" value="ECO:0007669"/>
    <property type="project" value="UniProtKB-KW"/>
</dbReference>
<accession>A0A1G6H9L6</accession>
<evidence type="ECO:0000256" key="15">
    <source>
        <dbReference type="SAM" id="Phobius"/>
    </source>
</evidence>
<dbReference type="Pfam" id="PF00905">
    <property type="entry name" value="Transpeptidase"/>
    <property type="match status" value="1"/>
</dbReference>
<evidence type="ECO:0000256" key="2">
    <source>
        <dbReference type="ARBA" id="ARBA00007739"/>
    </source>
</evidence>
<dbReference type="InterPro" id="IPR036116">
    <property type="entry name" value="FN3_sf"/>
</dbReference>
<keyword evidence="15" id="KW-1133">Transmembrane helix</keyword>
<dbReference type="PROSITE" id="PS50853">
    <property type="entry name" value="FN3"/>
    <property type="match status" value="1"/>
</dbReference>
<evidence type="ECO:0000256" key="9">
    <source>
        <dbReference type="ARBA" id="ARBA00022984"/>
    </source>
</evidence>
<dbReference type="GO" id="GO:0030288">
    <property type="term" value="C:outer membrane-bounded periplasmic space"/>
    <property type="evidence" value="ECO:0007669"/>
    <property type="project" value="TreeGrafter"/>
</dbReference>
<evidence type="ECO:0000256" key="11">
    <source>
        <dbReference type="ARBA" id="ARBA00023316"/>
    </source>
</evidence>
<keyword evidence="9" id="KW-0573">Peptidoglycan synthesis</keyword>
<keyword evidence="18" id="KW-1185">Reference proteome</keyword>
<dbReference type="InterPro" id="IPR036950">
    <property type="entry name" value="PBP_transglycosylase"/>
</dbReference>
<evidence type="ECO:0000256" key="13">
    <source>
        <dbReference type="ARBA" id="ARBA00049902"/>
    </source>
</evidence>
<comment type="similarity">
    <text evidence="1">In the C-terminal section; belongs to the transpeptidase family.</text>
</comment>
<keyword evidence="11" id="KW-0961">Cell wall biogenesis/degradation</keyword>
<dbReference type="GO" id="GO:0006508">
    <property type="term" value="P:proteolysis"/>
    <property type="evidence" value="ECO:0007669"/>
    <property type="project" value="UniProtKB-KW"/>
</dbReference>
<dbReference type="STRING" id="1612202.SAMN05421734_102396"/>
<dbReference type="GO" id="GO:0009252">
    <property type="term" value="P:peptidoglycan biosynthetic process"/>
    <property type="evidence" value="ECO:0007669"/>
    <property type="project" value="UniProtKB-KW"/>
</dbReference>
<comment type="catalytic activity">
    <reaction evidence="12">
        <text>Preferential cleavage: (Ac)2-L-Lys-D-Ala-|-D-Ala. Also transpeptidation of peptidyl-alanyl moieties that are N-acyl substituents of D-alanine.</text>
        <dbReference type="EC" id="3.4.16.4"/>
    </reaction>
</comment>
<comment type="similarity">
    <text evidence="2">In the N-terminal section; belongs to the glycosyltransferase 51 family.</text>
</comment>
<feature type="compositionally biased region" description="Acidic residues" evidence="14">
    <location>
        <begin position="764"/>
        <end position="787"/>
    </location>
</feature>
<evidence type="ECO:0000256" key="3">
    <source>
        <dbReference type="ARBA" id="ARBA00022645"/>
    </source>
</evidence>
<feature type="region of interest" description="Disordered" evidence="14">
    <location>
        <begin position="258"/>
        <end position="282"/>
    </location>
</feature>
<dbReference type="Pfam" id="PF00912">
    <property type="entry name" value="Transgly"/>
    <property type="match status" value="1"/>
</dbReference>
<dbReference type="PANTHER" id="PTHR32282:SF29">
    <property type="entry name" value="PENICILLIN-BINDING PROTEIN 1A"/>
    <property type="match status" value="1"/>
</dbReference>
<evidence type="ECO:0000256" key="1">
    <source>
        <dbReference type="ARBA" id="ARBA00007090"/>
    </source>
</evidence>
<dbReference type="SUPFAM" id="SSF49265">
    <property type="entry name" value="Fibronectin type III"/>
    <property type="match status" value="1"/>
</dbReference>